<keyword evidence="4" id="KW-1003">Cell membrane</keyword>
<dbReference type="Pfam" id="PF03739">
    <property type="entry name" value="LptF_LptG"/>
    <property type="match status" value="1"/>
</dbReference>
<dbReference type="NCBIfam" id="TIGR04408">
    <property type="entry name" value="LptG_lptG"/>
    <property type="match status" value="1"/>
</dbReference>
<feature type="transmembrane region" description="Helical" evidence="9">
    <location>
        <begin position="68"/>
        <end position="91"/>
    </location>
</feature>
<evidence type="ECO:0000256" key="6">
    <source>
        <dbReference type="ARBA" id="ARBA00022989"/>
    </source>
</evidence>
<keyword evidence="5 9" id="KW-0812">Transmembrane</keyword>
<evidence type="ECO:0000256" key="8">
    <source>
        <dbReference type="ARBA" id="ARBA00026081"/>
    </source>
</evidence>
<sequence length="364" mass="40228">MSPWIKRVDLLVGLTVLGWVLMTWFILVGLDTALQFMRQIRFVGQNGFTVSNAAFYVFVTVPRRMYEMYGSAALIGGLLGLGGLASTGELTALRAAGMSRLRIAVSAVGVVAVLIVGVVIMGETIGPWGDQQDQAIQMRLRTGSMDVGQNGLWARDGDRIINAKQSILHDNDGHAWVQLIDVNVFTLAPDGELSRFDHADNAQHIGSQWILGHVRSSVIDDDGVHSTTRAHERWASQLDPDVLEKSMIQPQYLSMRDQLRNIHYLERNHENSTAYASPFWGRVMYPLNVLVLMLSAMPFAFGTLRSGGAGRRIFLGILLALTWYFGQKAIVTFGVVYGLSPMLANLFPATLTSVLAWGYFRQLA</sequence>
<feature type="transmembrane region" description="Helical" evidence="9">
    <location>
        <begin position="283"/>
        <end position="301"/>
    </location>
</feature>
<keyword evidence="7 9" id="KW-0472">Membrane</keyword>
<dbReference type="InterPro" id="IPR005495">
    <property type="entry name" value="LptG/LptF_permease"/>
</dbReference>
<dbReference type="PANTHER" id="PTHR33529">
    <property type="entry name" value="SLR0882 PROTEIN-RELATED"/>
    <property type="match status" value="1"/>
</dbReference>
<comment type="similarity">
    <text evidence="3">Belongs to the LptF/LptG family.</text>
</comment>
<name>A0ABW8IHX4_9GAMM</name>
<evidence type="ECO:0000256" key="1">
    <source>
        <dbReference type="ARBA" id="ARBA00002265"/>
    </source>
</evidence>
<dbReference type="Proteomes" id="UP001620409">
    <property type="component" value="Unassembled WGS sequence"/>
</dbReference>
<keyword evidence="11" id="KW-1185">Reference proteome</keyword>
<dbReference type="RefSeq" id="WP_380017537.1">
    <property type="nucleotide sequence ID" value="NZ_JADIKI010000021.1"/>
</dbReference>
<reference evidence="10 11" key="1">
    <citation type="submission" date="2020-10" db="EMBL/GenBank/DDBJ databases">
        <title>Phylogeny of dyella-like bacteria.</title>
        <authorList>
            <person name="Fu J."/>
        </authorList>
    </citation>
    <scope>NUCLEOTIDE SEQUENCE [LARGE SCALE GENOMIC DNA]</scope>
    <source>
        <strain evidence="10 11">DHG40</strain>
    </source>
</reference>
<evidence type="ECO:0000256" key="4">
    <source>
        <dbReference type="ARBA" id="ARBA00022475"/>
    </source>
</evidence>
<evidence type="ECO:0000256" key="9">
    <source>
        <dbReference type="SAM" id="Phobius"/>
    </source>
</evidence>
<comment type="subcellular location">
    <subcellularLocation>
        <location evidence="2">Cell membrane</location>
        <topology evidence="2">Multi-pass membrane protein</topology>
    </subcellularLocation>
</comment>
<gene>
    <name evidence="10" type="primary">lptG</name>
    <name evidence="10" type="ORF">ISP18_04795</name>
</gene>
<feature type="transmembrane region" description="Helical" evidence="9">
    <location>
        <begin position="12"/>
        <end position="30"/>
    </location>
</feature>
<evidence type="ECO:0000256" key="5">
    <source>
        <dbReference type="ARBA" id="ARBA00022692"/>
    </source>
</evidence>
<comment type="subunit">
    <text evidence="8">Component of the lipopolysaccharide transport and assembly complex. The LptBFG transporter is composed of two ATP-binding proteins (LptB) and two transmembrane proteins (LptF and LptG).</text>
</comment>
<dbReference type="InterPro" id="IPR030923">
    <property type="entry name" value="LptG"/>
</dbReference>
<dbReference type="EMBL" id="JADIKI010000021">
    <property type="protein sequence ID" value="MFK2853901.1"/>
    <property type="molecule type" value="Genomic_DNA"/>
</dbReference>
<evidence type="ECO:0000313" key="11">
    <source>
        <dbReference type="Proteomes" id="UP001620409"/>
    </source>
</evidence>
<feature type="transmembrane region" description="Helical" evidence="9">
    <location>
        <begin position="342"/>
        <end position="360"/>
    </location>
</feature>
<evidence type="ECO:0000313" key="10">
    <source>
        <dbReference type="EMBL" id="MFK2853901.1"/>
    </source>
</evidence>
<accession>A0ABW8IHX4</accession>
<comment type="caution">
    <text evidence="10">The sequence shown here is derived from an EMBL/GenBank/DDBJ whole genome shotgun (WGS) entry which is preliminary data.</text>
</comment>
<feature type="transmembrane region" description="Helical" evidence="9">
    <location>
        <begin position="42"/>
        <end position="62"/>
    </location>
</feature>
<protein>
    <submittedName>
        <fullName evidence="10">LPS export ABC transporter permease LptG</fullName>
    </submittedName>
</protein>
<feature type="transmembrane region" description="Helical" evidence="9">
    <location>
        <begin position="313"/>
        <end position="336"/>
    </location>
</feature>
<evidence type="ECO:0000256" key="7">
    <source>
        <dbReference type="ARBA" id="ARBA00023136"/>
    </source>
</evidence>
<dbReference type="PANTHER" id="PTHR33529:SF2">
    <property type="entry name" value="LIPOPOLYSACCHARIDE EXPORT SYSTEM PERMEASE PROTEIN LPTG"/>
    <property type="match status" value="1"/>
</dbReference>
<evidence type="ECO:0000256" key="3">
    <source>
        <dbReference type="ARBA" id="ARBA00007725"/>
    </source>
</evidence>
<keyword evidence="6 9" id="KW-1133">Transmembrane helix</keyword>
<comment type="function">
    <text evidence="1">Part of the ABC transporter complex LptBFG involved in the translocation of lipopolysaccharide (LPS) from the inner membrane to the outer membrane.</text>
</comment>
<feature type="transmembrane region" description="Helical" evidence="9">
    <location>
        <begin position="103"/>
        <end position="122"/>
    </location>
</feature>
<organism evidence="10 11">
    <name type="scientific">Dyella humi</name>
    <dbReference type="NCBI Taxonomy" id="1770547"/>
    <lineage>
        <taxon>Bacteria</taxon>
        <taxon>Pseudomonadati</taxon>
        <taxon>Pseudomonadota</taxon>
        <taxon>Gammaproteobacteria</taxon>
        <taxon>Lysobacterales</taxon>
        <taxon>Rhodanobacteraceae</taxon>
        <taxon>Dyella</taxon>
    </lineage>
</organism>
<proteinExistence type="inferred from homology"/>
<evidence type="ECO:0000256" key="2">
    <source>
        <dbReference type="ARBA" id="ARBA00004651"/>
    </source>
</evidence>